<dbReference type="NCBIfam" id="TIGR02226">
    <property type="entry name" value="two_anch"/>
    <property type="match status" value="1"/>
</dbReference>
<feature type="transmembrane region" description="Helical" evidence="1">
    <location>
        <begin position="6"/>
        <end position="24"/>
    </location>
</feature>
<dbReference type="InterPro" id="IPR002035">
    <property type="entry name" value="VWF_A"/>
</dbReference>
<sequence length="590" mass="63750">MTFLNPALLWTLAAIAPLAAIYFLKVRPRKKPVTAYFLWQKIFTEKRSSALFKRLRDVWSLLLMALAFAAIALALAEPDLEGDERKDLLIIVDHSASMSARDGGGTRLSVAQQKARELISALNGSQRAAVAALADRLTVRAQPTRHRRSLLEAVDGILPSQLPSRAEALRSIQAGEEGLKNTRAILITDGCVDDPTLLKTMEVLRIGGEAPNIGIVRADLRPVPGEGLRLGLFLVLQSTFKEETAVDIALKHEDSDHLVKLIPLKVGPGLNAPVTLTLEDALTGRWSTSIELDDALALDNQVWLQVPPREPLPVGVLADNAFFLQNAVQAFQRSEQQLTLAEDAASARLFLALGRAPESASSLIFQPQGTSALWSEVGEEILTPVPRVQIKDHALLRYLDAETINFTGARQLKAPAGAVILVADETQVPLIYLVRQGDLTHCIVNLDPLAAQFYLSAWFPVLTHNAAAHLSHRETPLAATLPTGTLTSVPGAAPAEEITVLTPTGAELKLTADTPLRLEETGFYTATHRQGQSVIACSLISPSESGAADATLQSTTRPLAQGQSPSYWLLVLGLVALITESALYHRRKVG</sequence>
<dbReference type="PANTHER" id="PTHR37464">
    <property type="entry name" value="BLL2463 PROTEIN"/>
    <property type="match status" value="1"/>
</dbReference>
<name>A0A1T4WMM0_9BACT</name>
<dbReference type="Pfam" id="PF07584">
    <property type="entry name" value="BatA"/>
    <property type="match status" value="1"/>
</dbReference>
<feature type="domain" description="VWFA" evidence="2">
    <location>
        <begin position="85"/>
        <end position="263"/>
    </location>
</feature>
<dbReference type="InterPro" id="IPR024163">
    <property type="entry name" value="Aerotolerance_reg_N"/>
</dbReference>
<dbReference type="AlphaFoldDB" id="A0A1T4WMM0"/>
<dbReference type="EMBL" id="FUYE01000001">
    <property type="protein sequence ID" value="SKA77861.1"/>
    <property type="molecule type" value="Genomic_DNA"/>
</dbReference>
<dbReference type="SUPFAM" id="SSF53300">
    <property type="entry name" value="vWA-like"/>
    <property type="match status" value="1"/>
</dbReference>
<keyword evidence="4" id="KW-1185">Reference proteome</keyword>
<keyword evidence="1 3" id="KW-0812">Transmembrane</keyword>
<keyword evidence="1" id="KW-1133">Transmembrane helix</keyword>
<accession>A0A1T4WMM0</accession>
<keyword evidence="1" id="KW-0472">Membrane</keyword>
<evidence type="ECO:0000256" key="1">
    <source>
        <dbReference type="SAM" id="Phobius"/>
    </source>
</evidence>
<dbReference type="Proteomes" id="UP000190774">
    <property type="component" value="Unassembled WGS sequence"/>
</dbReference>
<evidence type="ECO:0000313" key="4">
    <source>
        <dbReference type="Proteomes" id="UP000190774"/>
    </source>
</evidence>
<dbReference type="Gene3D" id="3.40.50.410">
    <property type="entry name" value="von Willebrand factor, type A domain"/>
    <property type="match status" value="1"/>
</dbReference>
<dbReference type="STRING" id="48467.SAMN02745166_00433"/>
<dbReference type="Pfam" id="PF13519">
    <property type="entry name" value="VWA_2"/>
    <property type="match status" value="1"/>
</dbReference>
<evidence type="ECO:0000313" key="3">
    <source>
        <dbReference type="EMBL" id="SKA77861.1"/>
    </source>
</evidence>
<reference evidence="4" key="1">
    <citation type="submission" date="2017-02" db="EMBL/GenBank/DDBJ databases">
        <authorList>
            <person name="Varghese N."/>
            <person name="Submissions S."/>
        </authorList>
    </citation>
    <scope>NUCLEOTIDE SEQUENCE [LARGE SCALE GENOMIC DNA]</scope>
    <source>
        <strain evidence="4">ATCC 700200</strain>
    </source>
</reference>
<feature type="transmembrane region" description="Helical" evidence="1">
    <location>
        <begin position="58"/>
        <end position="76"/>
    </location>
</feature>
<dbReference type="OrthoDB" id="181253at2"/>
<proteinExistence type="predicted"/>
<dbReference type="InterPro" id="IPR036465">
    <property type="entry name" value="vWFA_dom_sf"/>
</dbReference>
<evidence type="ECO:0000259" key="2">
    <source>
        <dbReference type="SMART" id="SM00327"/>
    </source>
</evidence>
<protein>
    <submittedName>
        <fullName evidence="3">N-terminal double-transmembrane domain-containing protein</fullName>
    </submittedName>
</protein>
<dbReference type="PANTHER" id="PTHR37464:SF1">
    <property type="entry name" value="BLL2463 PROTEIN"/>
    <property type="match status" value="1"/>
</dbReference>
<dbReference type="SMART" id="SM00327">
    <property type="entry name" value="VWA"/>
    <property type="match status" value="1"/>
</dbReference>
<gene>
    <name evidence="3" type="ORF">SAMN02745166_00433</name>
</gene>
<organism evidence="3 4">
    <name type="scientific">Prosthecobacter debontii</name>
    <dbReference type="NCBI Taxonomy" id="48467"/>
    <lineage>
        <taxon>Bacteria</taxon>
        <taxon>Pseudomonadati</taxon>
        <taxon>Verrucomicrobiota</taxon>
        <taxon>Verrucomicrobiia</taxon>
        <taxon>Verrucomicrobiales</taxon>
        <taxon>Verrucomicrobiaceae</taxon>
        <taxon>Prosthecobacter</taxon>
    </lineage>
</organism>
<dbReference type="RefSeq" id="WP_078811641.1">
    <property type="nucleotide sequence ID" value="NZ_FUYE01000001.1"/>
</dbReference>
<dbReference type="InterPro" id="IPR011933">
    <property type="entry name" value="Double_TM_dom"/>
</dbReference>